<keyword evidence="2" id="KW-0040">ANK repeat</keyword>
<dbReference type="SMART" id="SM00248">
    <property type="entry name" value="ANK"/>
    <property type="match status" value="2"/>
</dbReference>
<dbReference type="SUPFAM" id="SSF48403">
    <property type="entry name" value="Ankyrin repeat"/>
    <property type="match status" value="1"/>
</dbReference>
<dbReference type="Gene3D" id="1.25.40.20">
    <property type="entry name" value="Ankyrin repeat-containing domain"/>
    <property type="match status" value="1"/>
</dbReference>
<dbReference type="PROSITE" id="PS50088">
    <property type="entry name" value="ANK_REPEAT"/>
    <property type="match status" value="2"/>
</dbReference>
<name>X1BJH4_9ZZZZ</name>
<dbReference type="AlphaFoldDB" id="X1BJH4"/>
<reference evidence="3" key="1">
    <citation type="journal article" date="2014" name="Front. Microbiol.">
        <title>High frequency of phylogenetically diverse reductive dehalogenase-homologous genes in deep subseafloor sedimentary metagenomes.</title>
        <authorList>
            <person name="Kawai M."/>
            <person name="Futagami T."/>
            <person name="Toyoda A."/>
            <person name="Takaki Y."/>
            <person name="Nishi S."/>
            <person name="Hori S."/>
            <person name="Arai W."/>
            <person name="Tsubouchi T."/>
            <person name="Morono Y."/>
            <person name="Uchiyama I."/>
            <person name="Ito T."/>
            <person name="Fujiyama A."/>
            <person name="Inagaki F."/>
            <person name="Takami H."/>
        </authorList>
    </citation>
    <scope>NUCLEOTIDE SEQUENCE</scope>
    <source>
        <strain evidence="3">Expedition CK06-06</strain>
    </source>
</reference>
<comment type="caution">
    <text evidence="3">The sequence shown here is derived from an EMBL/GenBank/DDBJ whole genome shotgun (WGS) entry which is preliminary data.</text>
</comment>
<dbReference type="PROSITE" id="PS50297">
    <property type="entry name" value="ANK_REP_REGION"/>
    <property type="match status" value="2"/>
</dbReference>
<gene>
    <name evidence="3" type="ORF">S01H4_29579</name>
</gene>
<dbReference type="InterPro" id="IPR036770">
    <property type="entry name" value="Ankyrin_rpt-contain_sf"/>
</dbReference>
<evidence type="ECO:0000313" key="3">
    <source>
        <dbReference type="EMBL" id="GAG81362.1"/>
    </source>
</evidence>
<feature type="non-terminal residue" evidence="3">
    <location>
        <position position="1"/>
    </location>
</feature>
<dbReference type="InterPro" id="IPR002110">
    <property type="entry name" value="Ankyrin_rpt"/>
</dbReference>
<evidence type="ECO:0000256" key="2">
    <source>
        <dbReference type="ARBA" id="ARBA00023043"/>
    </source>
</evidence>
<accession>X1BJH4</accession>
<dbReference type="PANTHER" id="PTHR24171">
    <property type="entry name" value="ANKYRIN REPEAT DOMAIN-CONTAINING PROTEIN 39-RELATED"/>
    <property type="match status" value="1"/>
</dbReference>
<dbReference type="Pfam" id="PF12796">
    <property type="entry name" value="Ank_2"/>
    <property type="match status" value="1"/>
</dbReference>
<keyword evidence="1" id="KW-0677">Repeat</keyword>
<organism evidence="3">
    <name type="scientific">marine sediment metagenome</name>
    <dbReference type="NCBI Taxonomy" id="412755"/>
    <lineage>
        <taxon>unclassified sequences</taxon>
        <taxon>metagenomes</taxon>
        <taxon>ecological metagenomes</taxon>
    </lineage>
</organism>
<proteinExistence type="predicted"/>
<protein>
    <submittedName>
        <fullName evidence="3">Uncharacterized protein</fullName>
    </submittedName>
</protein>
<evidence type="ECO:0000256" key="1">
    <source>
        <dbReference type="ARBA" id="ARBA00022737"/>
    </source>
</evidence>
<dbReference type="EMBL" id="BART01015194">
    <property type="protein sequence ID" value="GAG81362.1"/>
    <property type="molecule type" value="Genomic_DNA"/>
</dbReference>
<sequence length="90" mass="9895">QNNVGKVNDLLNQGADPNYVPDDAMVTPMHFAAQHNALEVIPLLVEAGAYIDSKTEPDGLTPLEIATMHGHDRIVQLLVAYYNDDNEQSH</sequence>